<protein>
    <submittedName>
        <fullName evidence="2">Uncharacterized protein</fullName>
    </submittedName>
</protein>
<accession>A0A428MEA0</accession>
<proteinExistence type="predicted"/>
<evidence type="ECO:0000256" key="1">
    <source>
        <dbReference type="SAM" id="SignalP"/>
    </source>
</evidence>
<dbReference type="AlphaFoldDB" id="A0A428MEA0"/>
<dbReference type="RefSeq" id="WP_125483967.1">
    <property type="nucleotide sequence ID" value="NZ_RSDW01000001.1"/>
</dbReference>
<keyword evidence="1" id="KW-0732">Signal</keyword>
<feature type="chain" id="PRO_5018979303" evidence="1">
    <location>
        <begin position="35"/>
        <end position="235"/>
    </location>
</feature>
<evidence type="ECO:0000313" key="2">
    <source>
        <dbReference type="EMBL" id="RSL15200.1"/>
    </source>
</evidence>
<feature type="signal peptide" evidence="1">
    <location>
        <begin position="1"/>
        <end position="34"/>
    </location>
</feature>
<keyword evidence="3" id="KW-1185">Reference proteome</keyword>
<comment type="caution">
    <text evidence="2">The sequence shown here is derived from an EMBL/GenBank/DDBJ whole genome shotgun (WGS) entry which is preliminary data.</text>
</comment>
<dbReference type="Proteomes" id="UP000269669">
    <property type="component" value="Unassembled WGS sequence"/>
</dbReference>
<organism evidence="2 3">
    <name type="scientific">Edaphobacter aggregans</name>
    <dbReference type="NCBI Taxonomy" id="570835"/>
    <lineage>
        <taxon>Bacteria</taxon>
        <taxon>Pseudomonadati</taxon>
        <taxon>Acidobacteriota</taxon>
        <taxon>Terriglobia</taxon>
        <taxon>Terriglobales</taxon>
        <taxon>Acidobacteriaceae</taxon>
        <taxon>Edaphobacter</taxon>
    </lineage>
</organism>
<gene>
    <name evidence="2" type="ORF">EDE15_0681</name>
</gene>
<reference evidence="2 3" key="1">
    <citation type="submission" date="2018-12" db="EMBL/GenBank/DDBJ databases">
        <title>Sequencing of bacterial isolates from soil warming experiment in Harvard Forest, Massachusetts, USA.</title>
        <authorList>
            <person name="Deangelis K."/>
        </authorList>
    </citation>
    <scope>NUCLEOTIDE SEQUENCE [LARGE SCALE GENOMIC DNA]</scope>
    <source>
        <strain evidence="2 3">EB153</strain>
    </source>
</reference>
<evidence type="ECO:0000313" key="3">
    <source>
        <dbReference type="Proteomes" id="UP000269669"/>
    </source>
</evidence>
<dbReference type="OrthoDB" id="7343305at2"/>
<dbReference type="EMBL" id="RSDW01000001">
    <property type="protein sequence ID" value="RSL15200.1"/>
    <property type="molecule type" value="Genomic_DNA"/>
</dbReference>
<sequence>MKITDTFSQRTLTLAPSLLVLALALAGWQSQAHAQNPAPDTAGKIQETPAGQIVWHHVGRVFINPSNGQFVYVGYLVHIGGIDSSLFNGSPSESTAYFTFSTDVAQLTPLPNNGDVALDLVSAGTFSVYYNAKPNGDWSNPTSFSSGKLIATFQRKESLFPQIGPISFHSLSETLLSSHSFEFDGQTWNFSHIAPHGITFAQFFSTAPQRGAAEYPVAFSGAGTVMAIGDPEDRR</sequence>
<name>A0A428MEA0_9BACT</name>